<evidence type="ECO:0000256" key="1">
    <source>
        <dbReference type="ARBA" id="ARBA00004651"/>
    </source>
</evidence>
<evidence type="ECO:0000256" key="4">
    <source>
        <dbReference type="ARBA" id="ARBA00022692"/>
    </source>
</evidence>
<name>A0A0P1HDS7_9RHOB</name>
<feature type="transmembrane region" description="Helical" evidence="9">
    <location>
        <begin position="35"/>
        <end position="58"/>
    </location>
</feature>
<feature type="transmembrane region" description="Helical" evidence="9">
    <location>
        <begin position="150"/>
        <end position="177"/>
    </location>
</feature>
<dbReference type="PROSITE" id="PS50928">
    <property type="entry name" value="ABC_TM1"/>
    <property type="match status" value="1"/>
</dbReference>
<dbReference type="PANTHER" id="PTHR43386">
    <property type="entry name" value="OLIGOPEPTIDE TRANSPORT SYSTEM PERMEASE PROTEIN APPC"/>
    <property type="match status" value="1"/>
</dbReference>
<dbReference type="Pfam" id="PF00528">
    <property type="entry name" value="BPD_transp_1"/>
    <property type="match status" value="1"/>
</dbReference>
<evidence type="ECO:0000256" key="5">
    <source>
        <dbReference type="ARBA" id="ARBA00022856"/>
    </source>
</evidence>
<dbReference type="GO" id="GO:0055085">
    <property type="term" value="P:transmembrane transport"/>
    <property type="evidence" value="ECO:0007669"/>
    <property type="project" value="InterPro"/>
</dbReference>
<keyword evidence="7 9" id="KW-1133">Transmembrane helix</keyword>
<evidence type="ECO:0000256" key="2">
    <source>
        <dbReference type="ARBA" id="ARBA00022448"/>
    </source>
</evidence>
<dbReference type="SUPFAM" id="SSF161098">
    <property type="entry name" value="MetI-like"/>
    <property type="match status" value="1"/>
</dbReference>
<gene>
    <name evidence="11" type="primary">ddpC</name>
    <name evidence="11" type="ORF">PHA8399_03853</name>
</gene>
<feature type="transmembrane region" description="Helical" evidence="9">
    <location>
        <begin position="219"/>
        <end position="248"/>
    </location>
</feature>
<dbReference type="InterPro" id="IPR000515">
    <property type="entry name" value="MetI-like"/>
</dbReference>
<dbReference type="PANTHER" id="PTHR43386:SF1">
    <property type="entry name" value="D,D-DIPEPTIDE TRANSPORT SYSTEM PERMEASE PROTEIN DDPC-RELATED"/>
    <property type="match status" value="1"/>
</dbReference>
<evidence type="ECO:0000256" key="6">
    <source>
        <dbReference type="ARBA" id="ARBA00022927"/>
    </source>
</evidence>
<proteinExistence type="inferred from homology"/>
<evidence type="ECO:0000259" key="10">
    <source>
        <dbReference type="PROSITE" id="PS50928"/>
    </source>
</evidence>
<keyword evidence="6" id="KW-0653">Protein transport</keyword>
<evidence type="ECO:0000313" key="12">
    <source>
        <dbReference type="Proteomes" id="UP000051326"/>
    </source>
</evidence>
<evidence type="ECO:0000256" key="3">
    <source>
        <dbReference type="ARBA" id="ARBA00022475"/>
    </source>
</evidence>
<dbReference type="GO" id="GO:0015833">
    <property type="term" value="P:peptide transport"/>
    <property type="evidence" value="ECO:0007669"/>
    <property type="project" value="UniProtKB-KW"/>
</dbReference>
<reference evidence="11 12" key="1">
    <citation type="submission" date="2015-09" db="EMBL/GenBank/DDBJ databases">
        <authorList>
            <consortium name="Swine Surveillance"/>
        </authorList>
    </citation>
    <scope>NUCLEOTIDE SEQUENCE [LARGE SCALE GENOMIC DNA]</scope>
    <source>
        <strain evidence="11 12">CECT 8399</strain>
    </source>
</reference>
<protein>
    <submittedName>
        <fullName evidence="11">Putative D,D-dipeptide transport system permease protein DdpC</fullName>
    </submittedName>
</protein>
<dbReference type="InterPro" id="IPR035906">
    <property type="entry name" value="MetI-like_sf"/>
</dbReference>
<comment type="similarity">
    <text evidence="9">Belongs to the binding-protein-dependent transport system permease family.</text>
</comment>
<feature type="transmembrane region" description="Helical" evidence="9">
    <location>
        <begin position="103"/>
        <end position="130"/>
    </location>
</feature>
<dbReference type="Proteomes" id="UP000051326">
    <property type="component" value="Unassembled WGS sequence"/>
</dbReference>
<keyword evidence="2 9" id="KW-0813">Transport</keyword>
<dbReference type="GO" id="GO:0015031">
    <property type="term" value="P:protein transport"/>
    <property type="evidence" value="ECO:0007669"/>
    <property type="project" value="UniProtKB-KW"/>
</dbReference>
<dbReference type="AlphaFoldDB" id="A0A0P1HDS7"/>
<accession>A0A0P1HDS7</accession>
<feature type="domain" description="ABC transmembrane type-1" evidence="10">
    <location>
        <begin position="102"/>
        <end position="291"/>
    </location>
</feature>
<feature type="transmembrane region" description="Helical" evidence="9">
    <location>
        <begin position="268"/>
        <end position="290"/>
    </location>
</feature>
<dbReference type="EMBL" id="CYSR01000033">
    <property type="protein sequence ID" value="CUI01707.1"/>
    <property type="molecule type" value="Genomic_DNA"/>
</dbReference>
<keyword evidence="5" id="KW-0571">Peptide transport</keyword>
<dbReference type="InterPro" id="IPR050366">
    <property type="entry name" value="BP-dependent_transpt_permease"/>
</dbReference>
<dbReference type="GO" id="GO:0005886">
    <property type="term" value="C:plasma membrane"/>
    <property type="evidence" value="ECO:0007669"/>
    <property type="project" value="UniProtKB-SubCell"/>
</dbReference>
<dbReference type="STRING" id="1396826.PHA8399_03853"/>
<keyword evidence="3" id="KW-1003">Cell membrane</keyword>
<keyword evidence="4 9" id="KW-0812">Transmembrane</keyword>
<dbReference type="Gene3D" id="1.10.3720.10">
    <property type="entry name" value="MetI-like"/>
    <property type="match status" value="1"/>
</dbReference>
<dbReference type="CDD" id="cd06261">
    <property type="entry name" value="TM_PBP2"/>
    <property type="match status" value="1"/>
</dbReference>
<organism evidence="11 12">
    <name type="scientific">Leisingera aquaemixtae</name>
    <dbReference type="NCBI Taxonomy" id="1396826"/>
    <lineage>
        <taxon>Bacteria</taxon>
        <taxon>Pseudomonadati</taxon>
        <taxon>Pseudomonadota</taxon>
        <taxon>Alphaproteobacteria</taxon>
        <taxon>Rhodobacterales</taxon>
        <taxon>Roseobacteraceae</taxon>
        <taxon>Leisingera</taxon>
    </lineage>
</organism>
<keyword evidence="8 9" id="KW-0472">Membrane</keyword>
<comment type="subcellular location">
    <subcellularLocation>
        <location evidence="1 9">Cell membrane</location>
        <topology evidence="1 9">Multi-pass membrane protein</topology>
    </subcellularLocation>
</comment>
<evidence type="ECO:0000256" key="7">
    <source>
        <dbReference type="ARBA" id="ARBA00022989"/>
    </source>
</evidence>
<evidence type="ECO:0000256" key="9">
    <source>
        <dbReference type="RuleBase" id="RU363032"/>
    </source>
</evidence>
<sequence length="309" mass="32495">MSAETSLPPSRARLSITLGRIVRPVARFAGSSGQAVLAVAIVTLVVVISLLAFGACVMDTHITALDPLKMNIRARLEPPSAEHWMGTDKIGRDMLARVVAGSWISLSVSFAVLAVAAVIGTSFGLIAGYAGGLADEILMRVTDLFLAFPALILAAAIAASFGGGMVSTTIALAAVFWPWYARLIRSRILSLKEQEFIAATRCMGASHLRLIFSDLLPMVWPLVIVQATTDVGFVILAASGLSFLGLGAQPPTPEWGAMIFDSLTHQPASWWLAVFPGGAIAFVAIGFNLLGDSLRDHLDPSLGASEAGI</sequence>
<evidence type="ECO:0000313" key="11">
    <source>
        <dbReference type="EMBL" id="CUI01707.1"/>
    </source>
</evidence>
<dbReference type="RefSeq" id="WP_058287705.1">
    <property type="nucleotide sequence ID" value="NZ_CYSR01000033.1"/>
</dbReference>
<evidence type="ECO:0000256" key="8">
    <source>
        <dbReference type="ARBA" id="ARBA00023136"/>
    </source>
</evidence>